<evidence type="ECO:0008006" key="4">
    <source>
        <dbReference type="Google" id="ProtNLM"/>
    </source>
</evidence>
<accession>A0ABQ0C9T4</accession>
<dbReference type="EMBL" id="BAAFGK010000004">
    <property type="protein sequence ID" value="GAB0057637.1"/>
    <property type="molecule type" value="Genomic_DNA"/>
</dbReference>
<reference evidence="2 3" key="1">
    <citation type="submission" date="2024-09" db="EMBL/GenBank/DDBJ databases">
        <title>Draft genome sequence of Candidatus Magnetaquicoccaceae bacterium FCR-1.</title>
        <authorList>
            <person name="Shimoshige H."/>
            <person name="Shimamura S."/>
            <person name="Taoka A."/>
            <person name="Kobayashi H."/>
            <person name="Maekawa T."/>
        </authorList>
    </citation>
    <scope>NUCLEOTIDE SEQUENCE [LARGE SCALE GENOMIC DNA]</scope>
    <source>
        <strain evidence="2 3">FCR-1</strain>
    </source>
</reference>
<sequence length="69" mass="7694">MTPEQHEQLIDHLFKRINLRGDLGTQPPAEPEGQPGPRGRSGKRPMEHVDPFALDESSSDKPLPDRVSP</sequence>
<evidence type="ECO:0000313" key="3">
    <source>
        <dbReference type="Proteomes" id="UP001628193"/>
    </source>
</evidence>
<organism evidence="2 3">
    <name type="scientific">Candidatus Magnetaquiglobus chichijimensis</name>
    <dbReference type="NCBI Taxonomy" id="3141448"/>
    <lineage>
        <taxon>Bacteria</taxon>
        <taxon>Pseudomonadati</taxon>
        <taxon>Pseudomonadota</taxon>
        <taxon>Magnetococcia</taxon>
        <taxon>Magnetococcales</taxon>
        <taxon>Candidatus Magnetaquicoccaceae</taxon>
        <taxon>Candidatus Magnetaquiglobus</taxon>
    </lineage>
</organism>
<keyword evidence="3" id="KW-1185">Reference proteome</keyword>
<evidence type="ECO:0000256" key="1">
    <source>
        <dbReference type="SAM" id="MobiDB-lite"/>
    </source>
</evidence>
<dbReference type="RefSeq" id="WP_420905329.1">
    <property type="nucleotide sequence ID" value="NZ_BAAFGK010000004.1"/>
</dbReference>
<feature type="compositionally biased region" description="Basic and acidic residues" evidence="1">
    <location>
        <begin position="58"/>
        <end position="69"/>
    </location>
</feature>
<gene>
    <name evidence="2" type="ORF">SIID45300_01969</name>
</gene>
<dbReference type="Proteomes" id="UP001628193">
    <property type="component" value="Unassembled WGS sequence"/>
</dbReference>
<proteinExistence type="predicted"/>
<name>A0ABQ0C9T4_9PROT</name>
<feature type="compositionally biased region" description="Low complexity" evidence="1">
    <location>
        <begin position="24"/>
        <end position="38"/>
    </location>
</feature>
<comment type="caution">
    <text evidence="2">The sequence shown here is derived from an EMBL/GenBank/DDBJ whole genome shotgun (WGS) entry which is preliminary data.</text>
</comment>
<feature type="region of interest" description="Disordered" evidence="1">
    <location>
        <begin position="19"/>
        <end position="69"/>
    </location>
</feature>
<evidence type="ECO:0000313" key="2">
    <source>
        <dbReference type="EMBL" id="GAB0057637.1"/>
    </source>
</evidence>
<protein>
    <recommendedName>
        <fullName evidence="4">Transposase</fullName>
    </recommendedName>
</protein>